<accession>A0A1R0XBC9</accession>
<dbReference type="Gene3D" id="2.40.50.230">
    <property type="entry name" value="Gp5 N-terminal domain"/>
    <property type="match status" value="1"/>
</dbReference>
<name>A0A1R0XBC9_9BACL</name>
<sequence length="137" mass="14513">MNKTDPAGALARMLGGHGAKQADNINVALPCKVITFDPVTLTASVQPLLKLSAAAPAQIMSVPVSGQKFKFELDIGNGLREFETIMRPALEPGDTVFVVCADAEIRKTLTGRVAAPDSVRRHSRMDAVIVGVMPCSL</sequence>
<dbReference type="Proteomes" id="UP000187465">
    <property type="component" value="Unassembled WGS sequence"/>
</dbReference>
<proteinExistence type="predicted"/>
<organism evidence="1 2">
    <name type="scientific">Paenibacillus odorifer</name>
    <dbReference type="NCBI Taxonomy" id="189426"/>
    <lineage>
        <taxon>Bacteria</taxon>
        <taxon>Bacillati</taxon>
        <taxon>Bacillota</taxon>
        <taxon>Bacilli</taxon>
        <taxon>Bacillales</taxon>
        <taxon>Paenibacillaceae</taxon>
        <taxon>Paenibacillus</taxon>
    </lineage>
</organism>
<dbReference type="InterPro" id="IPR037026">
    <property type="entry name" value="Vgr_OB-fold_dom_sf"/>
</dbReference>
<dbReference type="RefSeq" id="WP_036681206.1">
    <property type="nucleotide sequence ID" value="NZ_MKQL01000001.1"/>
</dbReference>
<evidence type="ECO:0000313" key="1">
    <source>
        <dbReference type="EMBL" id="OMD32231.1"/>
    </source>
</evidence>
<reference evidence="1 2" key="1">
    <citation type="submission" date="2016-10" db="EMBL/GenBank/DDBJ databases">
        <title>Paenibacillus species isolates.</title>
        <authorList>
            <person name="Beno S.M."/>
        </authorList>
    </citation>
    <scope>NUCLEOTIDE SEQUENCE [LARGE SCALE GENOMIC DNA]</scope>
    <source>
        <strain evidence="1 2">FSL H7-0604</strain>
    </source>
</reference>
<evidence type="ECO:0000313" key="2">
    <source>
        <dbReference type="Proteomes" id="UP000187465"/>
    </source>
</evidence>
<protein>
    <submittedName>
        <fullName evidence="1">Uncharacterized protein</fullName>
    </submittedName>
</protein>
<dbReference type="AlphaFoldDB" id="A0A1R0XBC9"/>
<dbReference type="EMBL" id="MKQP01000018">
    <property type="protein sequence ID" value="OMD32231.1"/>
    <property type="molecule type" value="Genomic_DNA"/>
</dbReference>
<comment type="caution">
    <text evidence="1">The sequence shown here is derived from an EMBL/GenBank/DDBJ whole genome shotgun (WGS) entry which is preliminary data.</text>
</comment>
<gene>
    <name evidence="1" type="ORF">BJP51_16780</name>
</gene>